<name>A0ABT5ELE2_9BACT</name>
<gene>
    <name evidence="2" type="ORF">POL67_15030</name>
</gene>
<evidence type="ECO:0000256" key="1">
    <source>
        <dbReference type="SAM" id="MobiDB-lite"/>
    </source>
</evidence>
<sequence length="448" mass="45235">MKQVHSPEVAAGTWTLGVVSLAAGLVLGLVSAGCGQRKTEGGAAPAPSASAATSAAAALPATSASAVQAPPPPPSEPVGSGVSSFVAAAQTEACKAQSGDIATYLQRGEVTVAGREGALAASWLIKLAANKPGAQLAFAGFALDAKQVARARGIGTANETAPRIFANGSGWTLVWFDETGLAYTKPRWETAPAPVIEHLSTVNAANADDVALAATPAGAIVAVAPFNMEKAQLGLFQFAPTDAAAPAVQALGATHHAHEPRRPAVAADGTGYTLAWHEGDGRIVVSRFDLAGKEIDEAYTLAAAPPAGAPTRERVNLVATTKGAMAVWIEGDKILARAVDAAAHPGEKTWLVGRGRAPALAPIGDGALVVFLGQEGGKDDQVLAVKLSESGEPSATGMRISDGTGPVKDAAAVTPAGPRLGFLWAEPMSNGVSTKRAILRTLESSCVP</sequence>
<proteinExistence type="predicted"/>
<dbReference type="Proteomes" id="UP001221411">
    <property type="component" value="Unassembled WGS sequence"/>
</dbReference>
<comment type="caution">
    <text evidence="2">The sequence shown here is derived from an EMBL/GenBank/DDBJ whole genome shotgun (WGS) entry which is preliminary data.</text>
</comment>
<evidence type="ECO:0000313" key="2">
    <source>
        <dbReference type="EMBL" id="MDC0742667.1"/>
    </source>
</evidence>
<evidence type="ECO:0008006" key="4">
    <source>
        <dbReference type="Google" id="ProtNLM"/>
    </source>
</evidence>
<dbReference type="PROSITE" id="PS51257">
    <property type="entry name" value="PROKAR_LIPOPROTEIN"/>
    <property type="match status" value="1"/>
</dbReference>
<dbReference type="RefSeq" id="WP_271918046.1">
    <property type="nucleotide sequence ID" value="NZ_JAQNDO010000001.1"/>
</dbReference>
<organism evidence="2 3">
    <name type="scientific">Polyangium mundeleinium</name>
    <dbReference type="NCBI Taxonomy" id="2995306"/>
    <lineage>
        <taxon>Bacteria</taxon>
        <taxon>Pseudomonadati</taxon>
        <taxon>Myxococcota</taxon>
        <taxon>Polyangia</taxon>
        <taxon>Polyangiales</taxon>
        <taxon>Polyangiaceae</taxon>
        <taxon>Polyangium</taxon>
    </lineage>
</organism>
<keyword evidence="3" id="KW-1185">Reference proteome</keyword>
<evidence type="ECO:0000313" key="3">
    <source>
        <dbReference type="Proteomes" id="UP001221411"/>
    </source>
</evidence>
<reference evidence="2 3" key="1">
    <citation type="submission" date="2022-11" db="EMBL/GenBank/DDBJ databases">
        <title>Minimal conservation of predation-associated metabolite biosynthetic gene clusters underscores biosynthetic potential of Myxococcota including descriptions for ten novel species: Archangium lansinium sp. nov., Myxococcus landrumus sp. nov., Nannocystis bai.</title>
        <authorList>
            <person name="Ahearne A."/>
            <person name="Stevens C."/>
            <person name="Dowd S."/>
        </authorList>
    </citation>
    <scope>NUCLEOTIDE SEQUENCE [LARGE SCALE GENOMIC DNA]</scope>
    <source>
        <strain evidence="2 3">RJM3</strain>
    </source>
</reference>
<feature type="region of interest" description="Disordered" evidence="1">
    <location>
        <begin position="63"/>
        <end position="82"/>
    </location>
</feature>
<dbReference type="EMBL" id="JAQNDO010000001">
    <property type="protein sequence ID" value="MDC0742667.1"/>
    <property type="molecule type" value="Genomic_DNA"/>
</dbReference>
<protein>
    <recommendedName>
        <fullName evidence="4">Lipoprotein</fullName>
    </recommendedName>
</protein>
<accession>A0ABT5ELE2</accession>